<keyword evidence="2" id="KW-1185">Reference proteome</keyword>
<accession>A0AAV4UL36</accession>
<dbReference type="AlphaFoldDB" id="A0AAV4UL36"/>
<sequence length="103" mass="11470">MTNMFSTTITDVLDIGYGRCSYCYNRKWKMEVNLCLFIGEPSTHRSSYESSNSEKAVLEVNRASSSGILFPSIGANSVYTPIGLWMTASFLSFPFMGNNLAKD</sequence>
<reference evidence="1 2" key="1">
    <citation type="submission" date="2021-06" db="EMBL/GenBank/DDBJ databases">
        <title>Caerostris darwini draft genome.</title>
        <authorList>
            <person name="Kono N."/>
            <person name="Arakawa K."/>
        </authorList>
    </citation>
    <scope>NUCLEOTIDE SEQUENCE [LARGE SCALE GENOMIC DNA]</scope>
</reference>
<comment type="caution">
    <text evidence="1">The sequence shown here is derived from an EMBL/GenBank/DDBJ whole genome shotgun (WGS) entry which is preliminary data.</text>
</comment>
<proteinExistence type="predicted"/>
<organism evidence="1 2">
    <name type="scientific">Caerostris darwini</name>
    <dbReference type="NCBI Taxonomy" id="1538125"/>
    <lineage>
        <taxon>Eukaryota</taxon>
        <taxon>Metazoa</taxon>
        <taxon>Ecdysozoa</taxon>
        <taxon>Arthropoda</taxon>
        <taxon>Chelicerata</taxon>
        <taxon>Arachnida</taxon>
        <taxon>Araneae</taxon>
        <taxon>Araneomorphae</taxon>
        <taxon>Entelegynae</taxon>
        <taxon>Araneoidea</taxon>
        <taxon>Araneidae</taxon>
        <taxon>Caerostris</taxon>
    </lineage>
</organism>
<gene>
    <name evidence="1" type="ORF">CDAR_613201</name>
</gene>
<dbReference type="Proteomes" id="UP001054837">
    <property type="component" value="Unassembled WGS sequence"/>
</dbReference>
<dbReference type="EMBL" id="BPLQ01011499">
    <property type="protein sequence ID" value="GIY58439.1"/>
    <property type="molecule type" value="Genomic_DNA"/>
</dbReference>
<protein>
    <submittedName>
        <fullName evidence="1">Uncharacterized protein</fullName>
    </submittedName>
</protein>
<evidence type="ECO:0000313" key="1">
    <source>
        <dbReference type="EMBL" id="GIY58439.1"/>
    </source>
</evidence>
<evidence type="ECO:0000313" key="2">
    <source>
        <dbReference type="Proteomes" id="UP001054837"/>
    </source>
</evidence>
<name>A0AAV4UL36_9ARAC</name>